<dbReference type="InterPro" id="IPR000421">
    <property type="entry name" value="FA58C"/>
</dbReference>
<dbReference type="PROSITE" id="PS50022">
    <property type="entry name" value="FA58C_3"/>
    <property type="match status" value="1"/>
</dbReference>
<keyword evidence="6" id="KW-1185">Reference proteome</keyword>
<feature type="region of interest" description="Disordered" evidence="2">
    <location>
        <begin position="6052"/>
        <end position="6089"/>
    </location>
</feature>
<feature type="coiled-coil region" evidence="1">
    <location>
        <begin position="4602"/>
        <end position="4636"/>
    </location>
</feature>
<protein>
    <recommendedName>
        <fullName evidence="4">F5/8 type C domain-containing protein</fullName>
    </recommendedName>
</protein>
<organism evidence="5 6">
    <name type="scientific">Vitrella brassicaformis (strain CCMP3155)</name>
    <dbReference type="NCBI Taxonomy" id="1169540"/>
    <lineage>
        <taxon>Eukaryota</taxon>
        <taxon>Sar</taxon>
        <taxon>Alveolata</taxon>
        <taxon>Colpodellida</taxon>
        <taxon>Vitrellaceae</taxon>
        <taxon>Vitrella</taxon>
    </lineage>
</organism>
<dbReference type="InParanoid" id="A0A0G4GLK9"/>
<dbReference type="OrthoDB" id="354452at2759"/>
<dbReference type="Gene3D" id="2.10.50.10">
    <property type="entry name" value="Tumor Necrosis Factor Receptor, subunit A, domain 2"/>
    <property type="match status" value="11"/>
</dbReference>
<dbReference type="InterPro" id="IPR011042">
    <property type="entry name" value="6-blade_b-propeller_TolB-like"/>
</dbReference>
<dbReference type="SMART" id="SM00208">
    <property type="entry name" value="TNFR"/>
    <property type="match status" value="10"/>
</dbReference>
<dbReference type="Pfam" id="PF00754">
    <property type="entry name" value="F5_F8_type_C"/>
    <property type="match status" value="1"/>
</dbReference>
<evidence type="ECO:0000256" key="3">
    <source>
        <dbReference type="SAM" id="SignalP"/>
    </source>
</evidence>
<feature type="coiled-coil region" evidence="1">
    <location>
        <begin position="5729"/>
        <end position="5756"/>
    </location>
</feature>
<name>A0A0G4GLK9_VITBC</name>
<evidence type="ECO:0000313" key="5">
    <source>
        <dbReference type="EMBL" id="CEM31004.1"/>
    </source>
</evidence>
<dbReference type="PhylomeDB" id="A0A0G4GLK9"/>
<evidence type="ECO:0000313" key="6">
    <source>
        <dbReference type="Proteomes" id="UP000041254"/>
    </source>
</evidence>
<feature type="region of interest" description="Disordered" evidence="2">
    <location>
        <begin position="5156"/>
        <end position="5219"/>
    </location>
</feature>
<feature type="coiled-coil region" evidence="1">
    <location>
        <begin position="4832"/>
        <end position="4894"/>
    </location>
</feature>
<dbReference type="SUPFAM" id="SSF49785">
    <property type="entry name" value="Galactose-binding domain-like"/>
    <property type="match status" value="1"/>
</dbReference>
<accession>A0A0G4GLK9</accession>
<dbReference type="Proteomes" id="UP000041254">
    <property type="component" value="Unassembled WGS sequence"/>
</dbReference>
<dbReference type="PANTHER" id="PTHR47236">
    <property type="entry name" value="GENE, 32742-RELATED-RELATED"/>
    <property type="match status" value="1"/>
</dbReference>
<evidence type="ECO:0000259" key="4">
    <source>
        <dbReference type="PROSITE" id="PS50022"/>
    </source>
</evidence>
<feature type="compositionally biased region" description="Basic and acidic residues" evidence="2">
    <location>
        <begin position="4904"/>
        <end position="4916"/>
    </location>
</feature>
<feature type="region of interest" description="Disordered" evidence="2">
    <location>
        <begin position="2936"/>
        <end position="2958"/>
    </location>
</feature>
<dbReference type="InterPro" id="IPR009030">
    <property type="entry name" value="Growth_fac_rcpt_cys_sf"/>
</dbReference>
<evidence type="ECO:0000256" key="2">
    <source>
        <dbReference type="SAM" id="MobiDB-lite"/>
    </source>
</evidence>
<dbReference type="Gene3D" id="2.120.10.30">
    <property type="entry name" value="TolB, C-terminal domain"/>
    <property type="match status" value="2"/>
</dbReference>
<feature type="compositionally biased region" description="Basic and acidic residues" evidence="2">
    <location>
        <begin position="5856"/>
        <end position="5865"/>
    </location>
</feature>
<feature type="region of interest" description="Disordered" evidence="2">
    <location>
        <begin position="4663"/>
        <end position="4714"/>
    </location>
</feature>
<dbReference type="OMA" id="DFWDYER"/>
<dbReference type="SUPFAM" id="SSF63825">
    <property type="entry name" value="YWTD domain"/>
    <property type="match status" value="1"/>
</dbReference>
<dbReference type="VEuPathDB" id="CryptoDB:Vbra_18265"/>
<dbReference type="Pfam" id="PF07699">
    <property type="entry name" value="Ephrin_rec_like"/>
    <property type="match status" value="1"/>
</dbReference>
<feature type="domain" description="F5/8 type C" evidence="4">
    <location>
        <begin position="2931"/>
        <end position="3075"/>
    </location>
</feature>
<keyword evidence="1" id="KW-0175">Coiled coil</keyword>
<feature type="coiled-coil region" evidence="1">
    <location>
        <begin position="4995"/>
        <end position="5051"/>
    </location>
</feature>
<feature type="coiled-coil region" evidence="1">
    <location>
        <begin position="4741"/>
        <end position="4790"/>
    </location>
</feature>
<sequence>MLRPRHLCWAAALVFIALFSLPPALANRVHIVTGSDPTDALAGQVITSSSLGPIEVEVLDETFERDTSFTADVYAALDPAGGLGGTRRQPANKAGGGLAVFDDLTVKTVSTPGTYTLSFFCDGCLSDTSLPFRVTAGSAVRLKITFQPTTPVTAGSPITTTTVEAVDVDEIRDANTDRDITVSITGTGACGASLEGTTTRSTGGTGQADFTDLKIKAAGVGYTLTFSSPSLPDVTSVSFDVTAETAADSVEITTQPPASVVAQTVFSLSCTLKDSHGNTVAVGETVELTTAATLTGTTSDSTSAGTVIFSDLRIEDAGAYTITASCTTCSGSPTPGTSTSITVVYDTEIIISGGPVITEGGSGEYSVVLASQPQRNAQVDANFPSGITLDAVTTVPYPLIFTPSDWDTPQTIYVDADAAGAAGSVSKTYTITHSATSTDPGWASPNVRWMPMSDVTVTVVNDDFKVISITGGGYIDEATPPSPATYNIELLSPPAVDPTTISITVSPAGAATVDRPSIDFTAATSGPEPVVVTAVDDNIARPGGSRVISVGHVVTAGDTSFIFSPSNTIEYGIFDNDVPNVRWTPAAVTVFEGKSTTTVVTLGTEPAADVQVSLSCTPGTAEALPATQTLTASSYSTGVTFTITAIAGGGTPGLSYDHRCQASLVSDDPVYNSPMELPSEGAGEVLVAIYRRACVGGTFSATCDLCPAGSQCAGGVSYPCPPGTYSNAGDATCTPCPIGHQCDDPSNVPPALTACPAGTYAHLNGTVLCDPCPAGHECTDNTALPRPCAAGWYNPAKSNGPCTECGAGKYCPPPRAVELDCPAGYYSQAPTGTGGAEYCTICPAGSSCTATAATACALGQYAPEGTPDPPGCFDCPAGMACNVTAPTEVCPLGTFSELGNDECRTCPAGFECTDPGAAPVQCSNAFPANTHYSLGGQVYCTPCPAGYRCDNGLPGDQPPVRCLEGQYSYEGDGRCRACDPGYLCPPGSATPSPRGAECPEGTHCEVAGDPVFGQVVLADCNAGTWGPMRAARSQADCRDCPGGFYCPAGTGVFNQYPCPAGYWCDPGSTTGLQHPCVDGTYNDEIGAVSQDDCKPCPGGTYCPDQAAPGITDPTRCPAGYFCPQGIDDHTFYPCFRGTYSPNEGIEHPSDCLECPMGHYCLDAAVEPTPCPPGTFNKHPGAGYFENCELCPPTYTCPLYGQTDYAGEYSFRCAEGHYCPRGTERPDSHPCPPGTYSNKTGVESLASPQECHICPPGKACDWGTTGPTGTKPPVDCAAGFYCPAGTSVPSQYPCPPGTYDAATNLTDSFQCDPCPAGSYCLGGDTAVTGLCLEGYYCPEGSSTNKAFPCPAGTFRATPGATSVDDCANCTATNYCNEASTSQEVCPDGSYSDGPNFKYRGPSDSYPSCIRCPAGYSCTAGDRANCTAGSYSRSGQSSCTPCPEGHFCDSDTTSEAEMLSNKCAAGRLCNALSIVQDPTDTDDRPCPAGSYCPTGTTAAVSCPAGTYNNLEGRGSLSDCRPTPAGNYSDPGETNPLGTGECDEGHFCPEGSSSPTQEPCPPRTYRNLTGGRSSDDCAPCPTGFYCTGATSDPTPCDIGFYCTLGVDRGFPCPPGTFGNVTGLRRSTDCEECTPGYYCDQYGLSDVSGPCDPGFYCSGRSATSAPRDDIQGNICPAGGYCEAGSPGPSRCPIGKYNAYEGGKSLANCLECPPGLWCGGTGAALPQEPCKEGFFCPGGAQDERGKTDNDTEMPAQPGYYAPAGAHNQIPCPVGTFQANNASSSCNPCPGGFYCDEQNLDDRKECPEGTYCPSGASIYLPCPPGTYRNETGGQVLATDCKGCEDGKYCPDYGMTSATLDCEAGYFCKKDPSINKGSDSPAPQTTTSTGGPCPAGHYCGNGTGDPTPCDPGFYAPTERNVDSDGCLPCTPGWYCATAGLAAPTGLCDANYFCERNNTNPRPGGDECKVGHKCPAGSTRMVPCEEGTYQDQDERSECLTCPAGSYCGVATGFPSAACPEGHFCPAGTRYSTEFPCPAGTYNPDSGKQTWHACLECPPGRYCPTQGLDSTVSPTGSANKCDGGFYCTGGSIYPNPVGINTSYADPVAGEDTTICGGGPDITYPTQTAAEDYCTAEPTCIGVVQHGSGDWHPRCGSATSTATWVPNAVGVVFPQFYRRIQGGGGRCTAGHFCPAGSTTENPCDPGFYCAADGLNTTTGSCAAGFYCDAGAAVPAPPDRVCPKGGYCPAGTTTVRNCQAGEFQPSRGNDDESDCFNCTSGYYCATPGLPAPTGPCDVGHYCEEGSSSRTQNPCPAGHRCPVASSFPIPCTVGSYQPSGQQGSCIPCGAGVYCIEGASSSTPPPCAKGFYCPAGTAYRDQYPCPVGTFRDTDGAETIADCSDCTAGNYCDELGLDVPAGSCDPGYYCPANSPSESITPRPLNNYCRMGEYCPAASGAPTNCPAGLYCGQGRLEHPSGFCQAGHVCTSRSSTAAPLNTHGACSENMVGLLCDPGHYCMSGSTIRTIAGGGGSTNDNIHALDRDFTGGDGPEDAIEDADGNVYLTYPGEHIVLRIDKGTRNITTIIGTGTAGAIPPGPVLGTAFPLDEPRRLAMDTKGGVLYVSDSGNNRVIKYLIADEEAEVLTTGLSDPRGMEYDPSSTELYVALAGSHEVVSLDTTNGARTVVAGTSGTSGSAAGFLDTPMDVTLDSSGNIYVADFGNHMIRDGSLATIPACTTIPPCVGDGNDGSDGDSDIYKIRPDSGSFDTVSLSGPTAVQAVRLTVTREALFIADQSAHRIRFIPFWTAPKIYTVAGDGTGGFTKDGGALPANEAQVHTPTGLNAAVRQSNGYAWHLYVGDKGSNRIRQLIISPTLYESSSRQKCPVGSYMPWTGNTAEQDCILCDPGMYCSSLGLTAPTGPCQSGYYCPEGSSSVTAVDCPAGHYCEQRPGVDDDRVENKPASSTTAIPGFPPSNAVDGNGGTYWQAAFTGATYLEVSLEEWYLVDRFHITIVTSPDGLYLTAFTLQYEDFSATSGQWVDFTIEHSISAPNTTIDAAIDPPRPVERLRLSITSTAGTGNIKISDFNVYGSKSTGAPVAVRCSPGTFQEASAQASCLTCPAGYYCDGIQSDRALDCPAGYYCPEGTEWGTQYPCPVGTYSDVQRLTSYTECKPCSAGQYCARRGLSAPSGLCAAGYYCREGNFLPAPRVNETNPDPLAENVTILGGPCPPGSYCLEGTEYETQYTCQSGFFSVSEGADSNVSCVACTAGYYCENTTTTIRQPCLGGYVCLSGSDTGQPDGSDSGCPDAYPCKGYPCPEGYYCPAGTFAEKACPPGTYSGARAPVCSDCPPGKYCPISGLNASFVQGANAPYICPFGHYCPEGSITPVPSLPGYFVDYEGAQKPTPCTNGEYCSGYGLSSTSGRCAPGFGCQQPPCAPTDIMCPPGAMYQYEVDRIFDSADDIYVGRCPIGHYCPATNPDGSLFGGVPLPCPPGEYQDTHTADECKKCPPGKACTVPGLSSPDADCQAGYFCAGGAATTTPVGFGNPQGGECPVGHYCPTGTNSSIPCPPGEYANVARSATCLPCPPGKHCINGTSTPGLCPAGRVCNISSEPCPIGSYRDAIGLPDDVGEDCAPCLPGWYCRAGQQVGLCADLPVCVTVFRYLCGFGNRHPNPRPDKGNSGPGVTYTRPSATVEYINYTNFVRLHYNPPEEVYGGIQCPPGFYCREGTGRWGDDYKPQECTDGSVRLFPGGRYESDCTNCPAGYYCPPNMSPPIPIVCPAGSYCPEGVQAPIPCPASLYNPFTEKKSLAACIPCPAGRWCTQDGTPDAYDEAEGAIACPVGSYCVNGTRDPIPCPPGTFVDFPGAMDVSDCKDCPPGFYCDFSNNTVPDAMCPPGTYCPGRSARPRVCPARFYCPPVTDPNGTVISGTVDPIECPAGYYCKAGTGAIEAVTRLLQGAALYSGFIDLPECETGFYCPNGTDVPRPCPPGYRGIDGTGQEPGFRTAFNEACIPCEPGTYLEDQNATECLPCRPGYVCVNATNKMHPTVLERDGGYECPLGHFCPSPVAAELPMVGTAEEFPCVAGTYGPLPRQSTNESCLPCPVATFNPLTGKSTCTPCGSSATTPGVGAAICQCVGKNRAFQVSDQACVCAPNFEYIYEDGVDLSDEDGSQDCQEHIFERCSSVAGEKRDILGKCVVPDCRKECGPAGGDWVDSVGLCSCTVSETTDQICDTTCQSLQLTANVDYASSLLVIANESAAVNCSIPLSYLTGRTEVLQSAPTCSEQAMQAGNCTIRYQAANGQFEGNFGFPPSLFAEILDRLYSATIDDCFSGVLNTTAPLPVNITVSRRRRLQATPAPEPGVVNPVTCLQLGESMIWSLTPDASGRIAYPVYEKDALLNTNPDFDYAAFRRLRTDIVAGVQRAMFSFTFDEPGVYVFSLSTDSSQRTVISVMESGQTCPTPLPQTQTTSSLAAAGVKIDVEIELTPDWPLLFGVLSAIVALALLTIPCLWVFRVTAWTFEHGPLGPNSKYSTGVEGKMLRWVRRYIGGEQDGKDDGGPQSARALADIGLDVGEDIDPRIFQAVYDKLMAYHAFVSGKFAEQFDLQKQETQRVLKEAGLIRDALLSKLADALDKQEDAEAEALRHRGRLEDLINDLYRKRDALVEAWRSIHGEAAEMIALEMEHGDRRASRRGSGASTRSEDISPRSKLRQGQQTAMQAKRQHSQAQLGANAEAQSEEALKALMAQLATCGNDAERKALIEQFQQQMQNLQVQLDATKNEELENLKRTYEANENEQVAARQTLEAAQANHVAVEEALAIEREAFNAKQDADREALAEEGAAAQSKITAEFASKADRAYAQIQEQMQRELAKAATPAERAEIISRNQKAYEAVLEGLEQDRLSQEQALQAKLAKRREALRKRQADELKTLTDRQKMQADSAAKDVSQAREAEEKLSAGEEVEALQQQLTTAQDQKIRDMQKRYQTKIELKKTQLQAEMEQKLRGAKTKEERQTIIRDHERAVQKAVDLLDEERAAAQAALERKLQDRQRRRLDAIKKRQEEQQKVRALEDTHTQQWRRLEAQQENERLIMAQDLANQRAKEEHAVKDDTAALLNNLIRDFNAKRADVMKIEDPKERQAAEAELNAWMQQQRESILKDDAYRLEELADRMKRAESEDWAQLKEKHADQSQQLQQQQKKEVETARAQLNKAMDEEARVTEAAEETGLEEELEGEESEAKEGLQRDMLQTKNEMLEKERLKMQAALDELGDATDPETEMHRQQIMDQYERNVAHLEDMLDQERDKQQAELDKRLQQRKAERLEKAKMARQQSAQLRNLEKQQGHDAQLLILQQAAEKLMENAAAAEDAREDVEEFRSRQRSAIRAARTKMMDVALDPSKNAEDKETLLARLEVNEARVVEGLNAERTSQEQSLKEKIAARRARLAAKQGEEASKQQEEHEAAAKQIQEEGEVALGQQVGVTDAALSIARAMASATKEEMAAKHTEELANLQRQQEQALQELKAQMQRELAEAKELLKREMGDEQQIKTVRLEEEKQKLREEAERETAKANTKEEKENILKDFQSRMARIDTAIQEEAQKQDVALEARLAARKKRLAAKEAALKEDNEKQLEAQKLQQLRKQMEAQSAAERQAESESLRQLAHTRLGDDTTPPTEMVKQVLSQRHEREINDLMAFHFREKAHKLKFALDDINKEREKAIAEIWARYPKSYTHETPDVVRKRQKEIDDYDKEHKTRIEAHIKDATRQIDEAQEVEMLALKERHLQELTDAFAELSTIETFVKAHEEGDIVDRAKLDVFKKKKEEEIQQRLKELEEEWARKEAEEKAKLNDELAALERKIEDQAQRDREAAEQRANKLKNKVLSEREELQKKKMQAQLQQTPGADDQMKAEVMKQYEEDQQRLITALDTERERQKAIFEERLEEKKRAQKERQMKKAEEEQKRFKEQQTKIIEKQKKILEKQREQEMKKKEAELRRQSIIARGGEYEGPHPLWDEILNEEETAGTLRVGPEEAEPAQGGPFVSKMLEVERLLREEGAFLRDLLRSLKKLSVVLHDLDGFPSTASVPAVPTRPPPPPAGAASGVMAAELQQSANSG</sequence>
<evidence type="ECO:0000256" key="1">
    <source>
        <dbReference type="SAM" id="Coils"/>
    </source>
</evidence>
<dbReference type="Gene3D" id="2.60.120.260">
    <property type="entry name" value="Galactose-binding domain-like"/>
    <property type="match status" value="1"/>
</dbReference>
<dbReference type="EMBL" id="CDMY01000708">
    <property type="protein sequence ID" value="CEM31004.1"/>
    <property type="molecule type" value="Genomic_DNA"/>
</dbReference>
<feature type="coiled-coil region" evidence="1">
    <location>
        <begin position="5602"/>
        <end position="5632"/>
    </location>
</feature>
<dbReference type="InterPro" id="IPR001368">
    <property type="entry name" value="TNFR/NGFR_Cys_rich_reg"/>
</dbReference>
<feature type="compositionally biased region" description="Acidic residues" evidence="2">
    <location>
        <begin position="5199"/>
        <end position="5213"/>
    </location>
</feature>
<dbReference type="InterPro" id="IPR008979">
    <property type="entry name" value="Galactose-bd-like_sf"/>
</dbReference>
<feature type="region of interest" description="Disordered" evidence="2">
    <location>
        <begin position="5837"/>
        <end position="5880"/>
    </location>
</feature>
<proteinExistence type="predicted"/>
<feature type="region of interest" description="Disordered" evidence="2">
    <location>
        <begin position="4904"/>
        <end position="4929"/>
    </location>
</feature>
<feature type="region of interest" description="Disordered" evidence="2">
    <location>
        <begin position="5920"/>
        <end position="5940"/>
    </location>
</feature>
<dbReference type="PANTHER" id="PTHR47236:SF4">
    <property type="entry name" value="GENE 9195-RELATED"/>
    <property type="match status" value="1"/>
</dbReference>
<dbReference type="SUPFAM" id="SSF57184">
    <property type="entry name" value="Growth factor receptor domain"/>
    <property type="match status" value="11"/>
</dbReference>
<dbReference type="InterPro" id="IPR011641">
    <property type="entry name" value="Tyr-kin_ephrin_A/B_rcpt-like"/>
</dbReference>
<feature type="chain" id="PRO_5005190875" description="F5/8 type C domain-containing protein" evidence="3">
    <location>
        <begin position="27"/>
        <end position="6089"/>
    </location>
</feature>
<gene>
    <name evidence="5" type="ORF">Vbra_18265</name>
</gene>
<dbReference type="CDD" id="cd06503">
    <property type="entry name" value="ATP-synt_Fo_b"/>
    <property type="match status" value="1"/>
</dbReference>
<feature type="compositionally biased region" description="Basic and acidic residues" evidence="2">
    <location>
        <begin position="5189"/>
        <end position="5198"/>
    </location>
</feature>
<feature type="compositionally biased region" description="Basic and acidic residues" evidence="2">
    <location>
        <begin position="5837"/>
        <end position="5849"/>
    </location>
</feature>
<dbReference type="SMART" id="SM01411">
    <property type="entry name" value="Ephrin_rec_like"/>
    <property type="match status" value="43"/>
</dbReference>
<reference evidence="5 6" key="1">
    <citation type="submission" date="2014-11" db="EMBL/GenBank/DDBJ databases">
        <authorList>
            <person name="Zhu J."/>
            <person name="Qi W."/>
            <person name="Song R."/>
        </authorList>
    </citation>
    <scope>NUCLEOTIDE SEQUENCE [LARGE SCALE GENOMIC DNA]</scope>
</reference>
<feature type="signal peptide" evidence="3">
    <location>
        <begin position="1"/>
        <end position="26"/>
    </location>
</feature>
<feature type="compositionally biased region" description="Basic and acidic residues" evidence="2">
    <location>
        <begin position="5156"/>
        <end position="5166"/>
    </location>
</feature>
<feature type="region of interest" description="Disordered" evidence="2">
    <location>
        <begin position="5533"/>
        <end position="5554"/>
    </location>
</feature>
<keyword evidence="3" id="KW-0732">Signal</keyword>